<gene>
    <name evidence="4" type="primary">brxC</name>
    <name evidence="4" type="ORF">DW663_07335</name>
</gene>
<dbReference type="InterPro" id="IPR058038">
    <property type="entry name" value="BREX_BrxC_wHTH"/>
</dbReference>
<dbReference type="NCBIfam" id="NF033441">
    <property type="entry name" value="BREX_BrxC"/>
    <property type="match status" value="1"/>
</dbReference>
<proteinExistence type="predicted"/>
<evidence type="ECO:0000313" key="4">
    <source>
        <dbReference type="EMBL" id="RHF72156.1"/>
    </source>
</evidence>
<evidence type="ECO:0000259" key="2">
    <source>
        <dbReference type="Pfam" id="PF25791"/>
    </source>
</evidence>
<feature type="coiled-coil region" evidence="1">
    <location>
        <begin position="1209"/>
        <end position="1240"/>
    </location>
</feature>
<dbReference type="RefSeq" id="WP_118234412.1">
    <property type="nucleotide sequence ID" value="NZ_QRHL01000010.1"/>
</dbReference>
<dbReference type="Pfam" id="PF25796">
    <property type="entry name" value="BREX_BrxC_4th"/>
    <property type="match status" value="1"/>
</dbReference>
<dbReference type="EMBL" id="QRHL01000010">
    <property type="protein sequence ID" value="RHF72156.1"/>
    <property type="molecule type" value="Genomic_DNA"/>
</dbReference>
<evidence type="ECO:0000313" key="5">
    <source>
        <dbReference type="Proteomes" id="UP000284676"/>
    </source>
</evidence>
<dbReference type="InterPro" id="IPR027417">
    <property type="entry name" value="P-loop_NTPase"/>
</dbReference>
<organism evidence="4 5">
    <name type="scientific">Fusobacterium mortiferum</name>
    <dbReference type="NCBI Taxonomy" id="850"/>
    <lineage>
        <taxon>Bacteria</taxon>
        <taxon>Fusobacteriati</taxon>
        <taxon>Fusobacteriota</taxon>
        <taxon>Fusobacteriia</taxon>
        <taxon>Fusobacteriales</taxon>
        <taxon>Fusobacteriaceae</taxon>
        <taxon>Fusobacterium</taxon>
    </lineage>
</organism>
<dbReference type="Proteomes" id="UP000284676">
    <property type="component" value="Unassembled WGS sequence"/>
</dbReference>
<feature type="coiled-coil region" evidence="1">
    <location>
        <begin position="1056"/>
        <end position="1097"/>
    </location>
</feature>
<sequence length="1247" mass="145606">MKDLSINEIFQKDITRKINGVVKADQNEEEIVITELSEYVVTGELRKHFQKFFDRYVNSLNFPTEDMGVWISGFYGSGKSHFLKMIGRILENKEYRGKRVTDFFREKIDDAILMGNIEKASQTPTDVILFNVDNVSDQDTYQNKDSIAVAFMKNFNGYFGFSKDNLKIAEFERQLWEDGKFEEFKELFEDYTEKTWKDGKRNIDFYDKDFIDVVEELDIMSSEGATRWLERDDKISVSPETFADTLEHYLKLKGDKHRIVFLVDEIGQYIGDNSQLMLNLQTLVEVLGVRFQGRVWVGVTSQQDLGTILVGGEHRRNDFSKIQDRFKTMLSLSSGNIDEVIKKRLLKKKDVDREDLEKLYEENRINISNIISFDKGGMTLPLYKDSEDFSQTYPFVGYQFSLLQKVFEKVREMGFSGQHMSRGERSLLSSFQEAGIKIKDREVGTLVPFNYFFESIEQFLEDVAKRPFILAKNERGVDDFELEVLKLLFLLKGIKGVESSINNLVSLMIDSIDCDRISLEKKIKNALVKLEREVLIQKDGEAYYFLTNEEQDINKEINQEQVDLNEILKQVDSYIFNEIFIKNSITSEETGEKYSFSRMVDEYNTSKKGEQLDIHIFTPRCDNYDKKNINMIGARGLEYELIVRLPEEVEETLKEIKRYLQVDSYIKRKNLENTRDSIGQILAQRQKENQNRFKRIKSGIEEALLDADIFVNGQQIAITKANDGAKVIELALKEGAKFRFKSNNLLKQPYDESRIKSLLSYSYDKNMSFFDLNRDLENNPNKEAIAEVKRKINNDIRKGAITTLKDLVDYFGKAPYGWGTFSVNGLVVELWLHRLIDLEESKIKITESERVKELLTKSQTRNLERVVVVLKEEIDIEIIKKVNNILKKYFGSSAEIGADSPKEELIKFLEVKKVKAQGDLKLCQSNGYPGEKELKEWIELLGEILGIKEKKTEKFLKEFLDYEEDFGDYYEQQSAFEEFLGGTKREKFDSVKEEIAEIESNLGYLGKLKESEAYKSLLEIIQDRKTFSRIREIDGFKNDLEIERKKIIEDEKAVLISKAKKNKKELEELLKTREALLDKIESKLEAFIEKVEKIDKIERVMSETRELENIVDDVYSSYRKCIKDEVEYIKNEVLKTLQDKADSEELEREIEKSYNSLKSEIEIRNITELEEIIVVADKDREQFIAQANGKAKRKERVQINRIRVTQKYNIESEEEVNRYIDELEQELEKLKADMLKAIKENKIVDIK</sequence>
<dbReference type="Pfam" id="PF25791">
    <property type="entry name" value="WHD_BREX_BrxC"/>
    <property type="match status" value="1"/>
</dbReference>
<accession>A0A414PUH6</accession>
<dbReference type="InterPro" id="IPR047679">
    <property type="entry name" value="BREX_BrxC"/>
</dbReference>
<reference evidence="4 5" key="1">
    <citation type="submission" date="2018-08" db="EMBL/GenBank/DDBJ databases">
        <title>A genome reference for cultivated species of the human gut microbiota.</title>
        <authorList>
            <person name="Zou Y."/>
            <person name="Xue W."/>
            <person name="Luo G."/>
        </authorList>
    </citation>
    <scope>NUCLEOTIDE SEQUENCE [LARGE SCALE GENOMIC DNA]</scope>
    <source>
        <strain evidence="4 5">AM25-1</strain>
    </source>
</reference>
<evidence type="ECO:0000259" key="3">
    <source>
        <dbReference type="Pfam" id="PF25796"/>
    </source>
</evidence>
<dbReference type="AlphaFoldDB" id="A0A414PUH6"/>
<dbReference type="InterPro" id="IPR058036">
    <property type="entry name" value="BREX_BrxC_4th"/>
</dbReference>
<evidence type="ECO:0000256" key="1">
    <source>
        <dbReference type="SAM" id="Coils"/>
    </source>
</evidence>
<comment type="caution">
    <text evidence="4">The sequence shown here is derived from an EMBL/GenBank/DDBJ whole genome shotgun (WGS) entry which is preliminary data.</text>
</comment>
<keyword evidence="1" id="KW-0175">Coiled coil</keyword>
<feature type="domain" description="Probable ATP-binding protein BrxC 4th six-stranded beta-sheet" evidence="3">
    <location>
        <begin position="561"/>
        <end position="733"/>
    </location>
</feature>
<protein>
    <submittedName>
        <fullName evidence="4">BREX system P-loop protein BrxC</fullName>
    </submittedName>
</protein>
<feature type="domain" description="Probable ATP-binding protein BrxC winged helix-turn-helix" evidence="2">
    <location>
        <begin position="761"/>
        <end position="868"/>
    </location>
</feature>
<dbReference type="SUPFAM" id="SSF52540">
    <property type="entry name" value="P-loop containing nucleoside triphosphate hydrolases"/>
    <property type="match status" value="1"/>
</dbReference>
<name>A0A414PUH6_FUSMR</name>